<feature type="chain" id="PRO_5028955677" description="Exporting protein" evidence="1">
    <location>
        <begin position="24"/>
        <end position="149"/>
    </location>
</feature>
<protein>
    <recommendedName>
        <fullName evidence="4">Exporting protein</fullName>
    </recommendedName>
</protein>
<evidence type="ECO:0000313" key="3">
    <source>
        <dbReference type="Proteomes" id="UP000509414"/>
    </source>
</evidence>
<dbReference type="Proteomes" id="UP000509414">
    <property type="component" value="Chromosome"/>
</dbReference>
<keyword evidence="3" id="KW-1185">Reference proteome</keyword>
<dbReference type="KEGG" id="cinf:CINF_0940"/>
<dbReference type="AlphaFoldDB" id="A0A7H9CJG6"/>
<proteinExistence type="predicted"/>
<evidence type="ECO:0000313" key="2">
    <source>
        <dbReference type="EMBL" id="QLI05445.1"/>
    </source>
</evidence>
<feature type="signal peptide" evidence="1">
    <location>
        <begin position="1"/>
        <end position="23"/>
    </location>
</feature>
<evidence type="ECO:0000256" key="1">
    <source>
        <dbReference type="SAM" id="SignalP"/>
    </source>
</evidence>
<gene>
    <name evidence="2" type="ORF">CINF_0940</name>
</gene>
<dbReference type="RefSeq" id="WP_179974670.1">
    <property type="nucleotide sequence ID" value="NZ_CP049075.1"/>
</dbReference>
<evidence type="ECO:0008006" key="4">
    <source>
        <dbReference type="Google" id="ProtNLM"/>
    </source>
</evidence>
<keyword evidence="1" id="KW-0732">Signal</keyword>
<reference evidence="2 3" key="1">
    <citation type="submission" date="2020-02" db="EMBL/GenBank/DDBJ databases">
        <title>Complete genome sequence of the novel Campylobacter species Candidatus Campylobacter infans.</title>
        <authorList>
            <person name="Duim B."/>
            <person name="Zomer A."/>
            <person name="van der Graaf L."/>
            <person name="Wagenaar J."/>
        </authorList>
    </citation>
    <scope>NUCLEOTIDE SEQUENCE [LARGE SCALE GENOMIC DNA]</scope>
    <source>
        <strain evidence="2 3">19S00001</strain>
    </source>
</reference>
<sequence length="149" mass="17879">MNKINKIFLCAFCALFWLSFLSASEPEFAFERIFKLKKDEKAYLYITEKKTQIKEIFEFSWTLYDGLNLVTHTKFRKYPRQIMLSTRRALSLYSQSVLPTMANPYTDEVRVYLEFVKFQTGRAYLKLLVRDLAKRVDLEYHPLYELNDN</sequence>
<name>A0A7H9CJG6_9BACT</name>
<organism evidence="2 3">
    <name type="scientific">Candidatus Campylobacter infans</name>
    <dbReference type="NCBI Taxonomy" id="2561898"/>
    <lineage>
        <taxon>Bacteria</taxon>
        <taxon>Pseudomonadati</taxon>
        <taxon>Campylobacterota</taxon>
        <taxon>Epsilonproteobacteria</taxon>
        <taxon>Campylobacterales</taxon>
        <taxon>Campylobacteraceae</taxon>
        <taxon>Campylobacter</taxon>
    </lineage>
</organism>
<dbReference type="EMBL" id="CP049075">
    <property type="protein sequence ID" value="QLI05445.1"/>
    <property type="molecule type" value="Genomic_DNA"/>
</dbReference>
<accession>A0A7H9CJG6</accession>